<keyword evidence="3" id="KW-0819">tRNA processing</keyword>
<evidence type="ECO:0000256" key="7">
    <source>
        <dbReference type="ARBA" id="ARBA00048117"/>
    </source>
</evidence>
<dbReference type="EC" id="2.3.1.234" evidence="1"/>
<sequence>MKRYYLGIDTSCYTTSCAIIDSDFQIVGEARKILEVKQGERGLQQSNMVFQHTKALPKLISELPQLPISGIGVSGFPRREENSYMPAFMVGLGYGQSLSHMMNVPLHVFAHQENHILAALRELKTIPKDPFLALHLSGGTTELVYCHYKGEGIFESHIIGGSKDLQGGQYVDRIGVAMGLPFPAGKHLETLALQTTEYEPLPSSVKEGWISFAGPCSAAMRRISDSMNDMEKSNLSRAVFTSIGNALEKMITYHLKNKPVKTLIAVGGVMSNSILRHRMEHYCMRNHITLHVAQPQFSVDNATGNAFGAAFLEEIRG</sequence>
<dbReference type="Pfam" id="PF00814">
    <property type="entry name" value="TsaD"/>
    <property type="match status" value="1"/>
</dbReference>
<dbReference type="GO" id="GO:0046872">
    <property type="term" value="F:metal ion binding"/>
    <property type="evidence" value="ECO:0007669"/>
    <property type="project" value="UniProtKB-KW"/>
</dbReference>
<evidence type="ECO:0000256" key="5">
    <source>
        <dbReference type="ARBA" id="ARBA00023004"/>
    </source>
</evidence>
<dbReference type="SUPFAM" id="SSF53067">
    <property type="entry name" value="Actin-like ATPase domain"/>
    <property type="match status" value="1"/>
</dbReference>
<evidence type="ECO:0000256" key="2">
    <source>
        <dbReference type="ARBA" id="ARBA00022679"/>
    </source>
</evidence>
<gene>
    <name evidence="9" type="primary">tsaD_2</name>
    <name evidence="9" type="ORF">VDLFYP95_00712</name>
</gene>
<dbReference type="InterPro" id="IPR000905">
    <property type="entry name" value="Gcp-like_dom"/>
</dbReference>
<dbReference type="GO" id="GO:0008033">
    <property type="term" value="P:tRNA processing"/>
    <property type="evidence" value="ECO:0007669"/>
    <property type="project" value="UniProtKB-KW"/>
</dbReference>
<proteinExistence type="predicted"/>
<organism evidence="9">
    <name type="scientific">Veillonella dispar</name>
    <dbReference type="NCBI Taxonomy" id="39778"/>
    <lineage>
        <taxon>Bacteria</taxon>
        <taxon>Bacillati</taxon>
        <taxon>Bacillota</taxon>
        <taxon>Negativicutes</taxon>
        <taxon>Veillonellales</taxon>
        <taxon>Veillonellaceae</taxon>
        <taxon>Veillonella</taxon>
    </lineage>
</organism>
<dbReference type="InterPro" id="IPR017861">
    <property type="entry name" value="KAE1/TsaD"/>
</dbReference>
<evidence type="ECO:0000256" key="6">
    <source>
        <dbReference type="ARBA" id="ARBA00023315"/>
    </source>
</evidence>
<feature type="domain" description="Gcp-like" evidence="8">
    <location>
        <begin position="86"/>
        <end position="303"/>
    </location>
</feature>
<evidence type="ECO:0000313" key="9">
    <source>
        <dbReference type="EMBL" id="VYT78242.1"/>
    </source>
</evidence>
<dbReference type="EMBL" id="CACRUF010000011">
    <property type="protein sequence ID" value="VYT78242.1"/>
    <property type="molecule type" value="Genomic_DNA"/>
</dbReference>
<dbReference type="Gene3D" id="3.30.420.40">
    <property type="match status" value="2"/>
</dbReference>
<dbReference type="AlphaFoldDB" id="A0A6N2ZMS1"/>
<reference evidence="9" key="1">
    <citation type="submission" date="2019-11" db="EMBL/GenBank/DDBJ databases">
        <authorList>
            <person name="Feng L."/>
        </authorList>
    </citation>
    <scope>NUCLEOTIDE SEQUENCE</scope>
    <source>
        <strain evidence="9">VdisparLFYP95</strain>
    </source>
</reference>
<keyword evidence="4" id="KW-0479">Metal-binding</keyword>
<evidence type="ECO:0000256" key="3">
    <source>
        <dbReference type="ARBA" id="ARBA00022694"/>
    </source>
</evidence>
<evidence type="ECO:0000256" key="4">
    <source>
        <dbReference type="ARBA" id="ARBA00022723"/>
    </source>
</evidence>
<keyword evidence="5" id="KW-0408">Iron</keyword>
<comment type="catalytic activity">
    <reaction evidence="7">
        <text>L-threonylcarbamoyladenylate + adenosine(37) in tRNA = N(6)-L-threonylcarbamoyladenosine(37) in tRNA + AMP + H(+)</text>
        <dbReference type="Rhea" id="RHEA:37059"/>
        <dbReference type="Rhea" id="RHEA-COMP:10162"/>
        <dbReference type="Rhea" id="RHEA-COMP:10163"/>
        <dbReference type="ChEBI" id="CHEBI:15378"/>
        <dbReference type="ChEBI" id="CHEBI:73682"/>
        <dbReference type="ChEBI" id="CHEBI:74411"/>
        <dbReference type="ChEBI" id="CHEBI:74418"/>
        <dbReference type="ChEBI" id="CHEBI:456215"/>
        <dbReference type="EC" id="2.3.1.234"/>
    </reaction>
</comment>
<dbReference type="PANTHER" id="PTHR11735">
    <property type="entry name" value="TRNA N6-ADENOSINE THREONYLCARBAMOYLTRANSFERASE"/>
    <property type="match status" value="1"/>
</dbReference>
<keyword evidence="2 9" id="KW-0808">Transferase</keyword>
<dbReference type="RefSeq" id="WP_156719126.1">
    <property type="nucleotide sequence ID" value="NZ_CACRUF010000011.1"/>
</dbReference>
<accession>A0A6N2ZMS1</accession>
<dbReference type="PRINTS" id="PR00789">
    <property type="entry name" value="OSIALOPTASE"/>
</dbReference>
<protein>
    <recommendedName>
        <fullName evidence="1">N(6)-L-threonylcarbamoyladenine synthase</fullName>
        <ecNumber evidence="1">2.3.1.234</ecNumber>
    </recommendedName>
</protein>
<name>A0A6N2ZMS1_9FIRM</name>
<dbReference type="GO" id="GO:0061711">
    <property type="term" value="F:tRNA N(6)-L-threonylcarbamoyladenine synthase activity"/>
    <property type="evidence" value="ECO:0007669"/>
    <property type="project" value="UniProtKB-EC"/>
</dbReference>
<evidence type="ECO:0000256" key="1">
    <source>
        <dbReference type="ARBA" id="ARBA00012156"/>
    </source>
</evidence>
<keyword evidence="6 9" id="KW-0012">Acyltransferase</keyword>
<dbReference type="PANTHER" id="PTHR11735:SF6">
    <property type="entry name" value="TRNA N6-ADENOSINE THREONYLCARBAMOYLTRANSFERASE, MITOCHONDRIAL"/>
    <property type="match status" value="1"/>
</dbReference>
<dbReference type="InterPro" id="IPR043129">
    <property type="entry name" value="ATPase_NBD"/>
</dbReference>
<evidence type="ECO:0000259" key="8">
    <source>
        <dbReference type="Pfam" id="PF00814"/>
    </source>
</evidence>